<dbReference type="InterPro" id="IPR010235">
    <property type="entry name" value="HepT"/>
</dbReference>
<dbReference type="Proteomes" id="UP000219669">
    <property type="component" value="Unassembled WGS sequence"/>
</dbReference>
<dbReference type="OrthoDB" id="9810452at2"/>
<protein>
    <submittedName>
        <fullName evidence="1">Nucleotidyltransferase substrate binding protein, HI0074 family</fullName>
    </submittedName>
</protein>
<reference evidence="1 2" key="1">
    <citation type="submission" date="2017-09" db="EMBL/GenBank/DDBJ databases">
        <authorList>
            <person name="Ehlers B."/>
            <person name="Leendertz F.H."/>
        </authorList>
    </citation>
    <scope>NUCLEOTIDE SEQUENCE [LARGE SCALE GENOMIC DNA]</scope>
    <source>
        <strain evidence="1 2">DSM 16848</strain>
    </source>
</reference>
<dbReference type="SUPFAM" id="SSF81593">
    <property type="entry name" value="Nucleotidyltransferase substrate binding subunit/domain"/>
    <property type="match status" value="1"/>
</dbReference>
<dbReference type="GO" id="GO:0016740">
    <property type="term" value="F:transferase activity"/>
    <property type="evidence" value="ECO:0007669"/>
    <property type="project" value="UniProtKB-KW"/>
</dbReference>
<gene>
    <name evidence="1" type="ORF">SAMN02746062_01091</name>
</gene>
<dbReference type="Pfam" id="PF08780">
    <property type="entry name" value="NTase_sub_bind"/>
    <property type="match status" value="1"/>
</dbReference>
<dbReference type="Gene3D" id="1.20.120.330">
    <property type="entry name" value="Nucleotidyltransferases domain 2"/>
    <property type="match status" value="1"/>
</dbReference>
<name>A0A286EAV8_9NEIS</name>
<evidence type="ECO:0000313" key="1">
    <source>
        <dbReference type="EMBL" id="SOD68019.1"/>
    </source>
</evidence>
<keyword evidence="1" id="KW-0808">Transferase</keyword>
<proteinExistence type="predicted"/>
<dbReference type="RefSeq" id="WP_034292575.1">
    <property type="nucleotide sequence ID" value="NZ_CP083931.1"/>
</dbReference>
<organism evidence="1 2">
    <name type="scientific">Alysiella filiformis DSM 16848</name>
    <dbReference type="NCBI Taxonomy" id="1120981"/>
    <lineage>
        <taxon>Bacteria</taxon>
        <taxon>Pseudomonadati</taxon>
        <taxon>Pseudomonadota</taxon>
        <taxon>Betaproteobacteria</taxon>
        <taxon>Neisseriales</taxon>
        <taxon>Neisseriaceae</taxon>
        <taxon>Alysiella</taxon>
    </lineage>
</organism>
<sequence length="137" mass="16168">MNTLSIQALINAISRLHEGYTRYLQDTTDEQIRDGLIQRFEFTYEISHKILKRYLEYTSANPSQFDTMPFQDLIRTANEQNLLLNDWSKWKQYRDMRNRTSHTYDEKTALAVVQGIPDFLAEAQFLQNSLISRLGKT</sequence>
<dbReference type="NCBIfam" id="TIGR01987">
    <property type="entry name" value="HI0074"/>
    <property type="match status" value="1"/>
</dbReference>
<dbReference type="AlphaFoldDB" id="A0A286EAV8"/>
<dbReference type="EMBL" id="OCNF01000007">
    <property type="protein sequence ID" value="SOD68019.1"/>
    <property type="molecule type" value="Genomic_DNA"/>
</dbReference>
<keyword evidence="2" id="KW-1185">Reference proteome</keyword>
<accession>A0A286EAV8</accession>
<evidence type="ECO:0000313" key="2">
    <source>
        <dbReference type="Proteomes" id="UP000219669"/>
    </source>
</evidence>